<evidence type="ECO:0000313" key="12">
    <source>
        <dbReference type="EMBL" id="KPH80020.1"/>
    </source>
</evidence>
<protein>
    <submittedName>
        <fullName evidence="12">Histidine kinase</fullName>
    </submittedName>
</protein>
<dbReference type="InterPro" id="IPR025662">
    <property type="entry name" value="Sigma_54_int_dom_ATP-bd_1"/>
</dbReference>
<feature type="domain" description="PAC" evidence="11">
    <location>
        <begin position="232"/>
        <end position="284"/>
    </location>
</feature>
<keyword evidence="12" id="KW-0418">Kinase</keyword>
<keyword evidence="6" id="KW-0010">Activator</keyword>
<dbReference type="InterPro" id="IPR035965">
    <property type="entry name" value="PAS-like_dom_sf"/>
</dbReference>
<dbReference type="NCBIfam" id="TIGR00229">
    <property type="entry name" value="sensory_box"/>
    <property type="match status" value="1"/>
</dbReference>
<dbReference type="InterPro" id="IPR025943">
    <property type="entry name" value="Sigma_54_int_dom_ATP-bd_2"/>
</dbReference>
<dbReference type="PROSITE" id="PS50045">
    <property type="entry name" value="SIGMA54_INTERACT_4"/>
    <property type="match status" value="1"/>
</dbReference>
<dbReference type="GO" id="GO:0000160">
    <property type="term" value="P:phosphorelay signal transduction system"/>
    <property type="evidence" value="ECO:0007669"/>
    <property type="project" value="UniProtKB-KW"/>
</dbReference>
<evidence type="ECO:0000256" key="4">
    <source>
        <dbReference type="ARBA" id="ARBA00023015"/>
    </source>
</evidence>
<feature type="domain" description="Sigma-54 factor interaction" evidence="9">
    <location>
        <begin position="316"/>
        <end position="545"/>
    </location>
</feature>
<dbReference type="PATRIC" id="fig|1526658.3.peg.4559"/>
<reference evidence="12 13" key="1">
    <citation type="submission" date="2015-07" db="EMBL/GenBank/DDBJ databases">
        <title>Whole genome sequencing of Bosea vaviloviae isolated from cave pool.</title>
        <authorList>
            <person name="Tan N.E.H."/>
            <person name="Lee Y.P."/>
            <person name="Gan H.M."/>
            <person name="Barton H."/>
            <person name="Savka M.A."/>
        </authorList>
    </citation>
    <scope>NUCLEOTIDE SEQUENCE [LARGE SCALE GENOMIC DNA]</scope>
    <source>
        <strain evidence="12 13">SD260</strain>
    </source>
</reference>
<keyword evidence="4" id="KW-0805">Transcription regulation</keyword>
<dbReference type="InterPro" id="IPR000014">
    <property type="entry name" value="PAS"/>
</dbReference>
<proteinExistence type="predicted"/>
<dbReference type="AlphaFoldDB" id="A0A0N1F443"/>
<dbReference type="PROSITE" id="PS00688">
    <property type="entry name" value="SIGMA54_INTERACT_3"/>
    <property type="match status" value="1"/>
</dbReference>
<dbReference type="FunFam" id="3.40.50.300:FF:000006">
    <property type="entry name" value="DNA-binding transcriptional regulator NtrC"/>
    <property type="match status" value="1"/>
</dbReference>
<dbReference type="GO" id="GO:0003677">
    <property type="term" value="F:DNA binding"/>
    <property type="evidence" value="ECO:0007669"/>
    <property type="project" value="UniProtKB-KW"/>
</dbReference>
<dbReference type="Gene3D" id="1.10.10.60">
    <property type="entry name" value="Homeodomain-like"/>
    <property type="match status" value="1"/>
</dbReference>
<evidence type="ECO:0000256" key="2">
    <source>
        <dbReference type="ARBA" id="ARBA00022840"/>
    </source>
</evidence>
<dbReference type="InterPro" id="IPR001610">
    <property type="entry name" value="PAC"/>
</dbReference>
<dbReference type="EMBL" id="LGSZ01000047">
    <property type="protein sequence ID" value="KPH80020.1"/>
    <property type="molecule type" value="Genomic_DNA"/>
</dbReference>
<dbReference type="PROSITE" id="PS00675">
    <property type="entry name" value="SIGMA54_INTERACT_1"/>
    <property type="match status" value="1"/>
</dbReference>
<keyword evidence="1" id="KW-0547">Nucleotide-binding</keyword>
<evidence type="ECO:0000256" key="8">
    <source>
        <dbReference type="SAM" id="Coils"/>
    </source>
</evidence>
<dbReference type="Gene3D" id="1.10.8.60">
    <property type="match status" value="1"/>
</dbReference>
<keyword evidence="2" id="KW-0067">ATP-binding</keyword>
<dbReference type="Pfam" id="PF13426">
    <property type="entry name" value="PAS_9"/>
    <property type="match status" value="2"/>
</dbReference>
<dbReference type="InterPro" id="IPR027417">
    <property type="entry name" value="P-loop_NTPase"/>
</dbReference>
<dbReference type="PROSITE" id="PS00676">
    <property type="entry name" value="SIGMA54_INTERACT_2"/>
    <property type="match status" value="1"/>
</dbReference>
<sequence length="642" mass="70596">MFREIGPVSAHPQTTWLFESMVDAALAVDVLSGRILAANEQARRLLATPDRDLVESSIIAIFPGQAAALTVFTEAVLHKGSYWTRSLTPLGADGAQIHVECIGSRLLSLPDPSILLTFYDLEQRHRRDLDAQADDHVRGGIAEWRRTERLFQEIERSNQLILRAAGEGIFGVNAEGKTTFVNPAAEAMLGWETGELIGRDMHASVHHHRPDGSHYPHQQCPIYAAFRDGAVHHVEDEMFFRKDGTGFWVAYTSTPIRDRGRLAGAVIIFRDISQRHEADERLRAALAEVDRLRERLQRENAYLQEEMALERNHRGVIGRSGAIRKILSQVELVAKTDAAVLVTGESGTGKELIASAIHEASTRNARPLIRVNCAAIPRELFESEFFGHVRGAFTGALRDRVGRFELADGGTLFLDEVGEIPLELQGKLLRVLQEGQFERVGEERTRHVDVRIIAATNKDLRREVREGRFREDLYFRLDVFPIVSVPLRERVEDIPLLALHFLSGAGRKLKVEGLTLSEGDVQKLCAYDWPGNVRELQNVIERAAILARNGRLFIALPEGGRSAAASPAPVPLSGAILTEAGRRERDRASILAALASAGGRVSGPNGAAAILGIPATTLASRIKTLGISARDWTAPAPGTAAD</sequence>
<evidence type="ECO:0000256" key="6">
    <source>
        <dbReference type="ARBA" id="ARBA00023159"/>
    </source>
</evidence>
<feature type="coiled-coil region" evidence="8">
    <location>
        <begin position="275"/>
        <end position="313"/>
    </location>
</feature>
<dbReference type="Gene3D" id="3.40.50.300">
    <property type="entry name" value="P-loop containing nucleotide triphosphate hydrolases"/>
    <property type="match status" value="1"/>
</dbReference>
<comment type="caution">
    <text evidence="12">The sequence shown here is derived from an EMBL/GenBank/DDBJ whole genome shotgun (WGS) entry which is preliminary data.</text>
</comment>
<evidence type="ECO:0000256" key="5">
    <source>
        <dbReference type="ARBA" id="ARBA00023125"/>
    </source>
</evidence>
<dbReference type="SMART" id="SM00086">
    <property type="entry name" value="PAC"/>
    <property type="match status" value="1"/>
</dbReference>
<dbReference type="SMART" id="SM00091">
    <property type="entry name" value="PAS"/>
    <property type="match status" value="2"/>
</dbReference>
<gene>
    <name evidence="12" type="ORF">AE618_15920</name>
</gene>
<dbReference type="PROSITE" id="PS50113">
    <property type="entry name" value="PAC"/>
    <property type="match status" value="1"/>
</dbReference>
<accession>A0A0N1F443</accession>
<keyword evidence="13" id="KW-1185">Reference proteome</keyword>
<dbReference type="CDD" id="cd00130">
    <property type="entry name" value="PAS"/>
    <property type="match status" value="2"/>
</dbReference>
<evidence type="ECO:0000256" key="1">
    <source>
        <dbReference type="ARBA" id="ARBA00022741"/>
    </source>
</evidence>
<organism evidence="12 13">
    <name type="scientific">Bosea vaviloviae</name>
    <dbReference type="NCBI Taxonomy" id="1526658"/>
    <lineage>
        <taxon>Bacteria</taxon>
        <taxon>Pseudomonadati</taxon>
        <taxon>Pseudomonadota</taxon>
        <taxon>Alphaproteobacteria</taxon>
        <taxon>Hyphomicrobiales</taxon>
        <taxon>Boseaceae</taxon>
        <taxon>Bosea</taxon>
    </lineage>
</organism>
<dbReference type="PROSITE" id="PS50112">
    <property type="entry name" value="PAS"/>
    <property type="match status" value="1"/>
</dbReference>
<name>A0A0N1F443_9HYPH</name>
<dbReference type="GO" id="GO:0005524">
    <property type="term" value="F:ATP binding"/>
    <property type="evidence" value="ECO:0007669"/>
    <property type="project" value="UniProtKB-KW"/>
</dbReference>
<dbReference type="SUPFAM" id="SSF55785">
    <property type="entry name" value="PYP-like sensor domain (PAS domain)"/>
    <property type="match status" value="2"/>
</dbReference>
<dbReference type="InterPro" id="IPR000700">
    <property type="entry name" value="PAS-assoc_C"/>
</dbReference>
<dbReference type="Pfam" id="PF25601">
    <property type="entry name" value="AAA_lid_14"/>
    <property type="match status" value="1"/>
</dbReference>
<dbReference type="PANTHER" id="PTHR32071">
    <property type="entry name" value="TRANSCRIPTIONAL REGULATORY PROTEIN"/>
    <property type="match status" value="1"/>
</dbReference>
<dbReference type="InterPro" id="IPR003593">
    <property type="entry name" value="AAA+_ATPase"/>
</dbReference>
<evidence type="ECO:0000259" key="10">
    <source>
        <dbReference type="PROSITE" id="PS50112"/>
    </source>
</evidence>
<keyword evidence="3" id="KW-0902">Two-component regulatory system</keyword>
<keyword evidence="7" id="KW-0804">Transcription</keyword>
<dbReference type="GO" id="GO:0006355">
    <property type="term" value="P:regulation of DNA-templated transcription"/>
    <property type="evidence" value="ECO:0007669"/>
    <property type="project" value="InterPro"/>
</dbReference>
<dbReference type="SUPFAM" id="SSF52540">
    <property type="entry name" value="P-loop containing nucleoside triphosphate hydrolases"/>
    <property type="match status" value="1"/>
</dbReference>
<dbReference type="Pfam" id="PF00158">
    <property type="entry name" value="Sigma54_activat"/>
    <property type="match status" value="1"/>
</dbReference>
<dbReference type="PANTHER" id="PTHR32071:SF117">
    <property type="entry name" value="PTS-DEPENDENT DIHYDROXYACETONE KINASE OPERON REGULATORY PROTEIN-RELATED"/>
    <property type="match status" value="1"/>
</dbReference>
<dbReference type="InterPro" id="IPR058031">
    <property type="entry name" value="AAA_lid_NorR"/>
</dbReference>
<dbReference type="InterPro" id="IPR025944">
    <property type="entry name" value="Sigma_54_int_dom_CS"/>
</dbReference>
<evidence type="ECO:0000259" key="9">
    <source>
        <dbReference type="PROSITE" id="PS50045"/>
    </source>
</evidence>
<evidence type="ECO:0000259" key="11">
    <source>
        <dbReference type="PROSITE" id="PS50113"/>
    </source>
</evidence>
<evidence type="ECO:0000256" key="3">
    <source>
        <dbReference type="ARBA" id="ARBA00023012"/>
    </source>
</evidence>
<dbReference type="GO" id="GO:0016301">
    <property type="term" value="F:kinase activity"/>
    <property type="evidence" value="ECO:0007669"/>
    <property type="project" value="UniProtKB-KW"/>
</dbReference>
<keyword evidence="12" id="KW-0808">Transferase</keyword>
<dbReference type="Proteomes" id="UP000037822">
    <property type="component" value="Unassembled WGS sequence"/>
</dbReference>
<keyword evidence="8" id="KW-0175">Coiled coil</keyword>
<dbReference type="InterPro" id="IPR002078">
    <property type="entry name" value="Sigma_54_int"/>
</dbReference>
<dbReference type="Gene3D" id="3.30.450.20">
    <property type="entry name" value="PAS domain"/>
    <property type="match status" value="2"/>
</dbReference>
<evidence type="ECO:0000313" key="13">
    <source>
        <dbReference type="Proteomes" id="UP000037822"/>
    </source>
</evidence>
<feature type="domain" description="PAS" evidence="10">
    <location>
        <begin position="154"/>
        <end position="201"/>
    </location>
</feature>
<evidence type="ECO:0000256" key="7">
    <source>
        <dbReference type="ARBA" id="ARBA00023163"/>
    </source>
</evidence>
<dbReference type="CDD" id="cd00009">
    <property type="entry name" value="AAA"/>
    <property type="match status" value="1"/>
</dbReference>
<dbReference type="SMART" id="SM00382">
    <property type="entry name" value="AAA"/>
    <property type="match status" value="1"/>
</dbReference>
<keyword evidence="5" id="KW-0238">DNA-binding</keyword>